<proteinExistence type="predicted"/>
<sequence>MTRSTKRLLTMALGAALAAGIAGAAYAQDADLQAAIAQGIVGEKADGYMGLAKPASGEIKAKVDAINIKRRAAFTPEAVRRGVTLEEWAAAIGCKTLAGRVADGQAYQLPDGVWRTKSGPIALPASCG</sequence>
<keyword evidence="3" id="KW-1185">Reference proteome</keyword>
<keyword evidence="1" id="KW-0732">Signal</keyword>
<name>A0A558R7X6_9SPHN</name>
<organism evidence="2 3">
    <name type="scientific">Alterirhizorhabdus solaris</name>
    <dbReference type="NCBI Taxonomy" id="2529389"/>
    <lineage>
        <taxon>Bacteria</taxon>
        <taxon>Pseudomonadati</taxon>
        <taxon>Pseudomonadota</taxon>
        <taxon>Alphaproteobacteria</taxon>
        <taxon>Sphingomonadales</taxon>
        <taxon>Rhizorhabdaceae</taxon>
        <taxon>Alterirhizorhabdus</taxon>
    </lineage>
</organism>
<evidence type="ECO:0000313" key="3">
    <source>
        <dbReference type="Proteomes" id="UP000318681"/>
    </source>
</evidence>
<dbReference type="RefSeq" id="WP_145149515.1">
    <property type="nucleotide sequence ID" value="NZ_VNIM01000020.1"/>
</dbReference>
<evidence type="ECO:0000256" key="1">
    <source>
        <dbReference type="SAM" id="SignalP"/>
    </source>
</evidence>
<protein>
    <submittedName>
        <fullName evidence="2">DUF1318 domain-containing protein</fullName>
    </submittedName>
</protein>
<dbReference type="Pfam" id="PF07027">
    <property type="entry name" value="DUF1318"/>
    <property type="match status" value="1"/>
</dbReference>
<dbReference type="EMBL" id="VNIM01000020">
    <property type="protein sequence ID" value="TVV75480.1"/>
    <property type="molecule type" value="Genomic_DNA"/>
</dbReference>
<dbReference type="AlphaFoldDB" id="A0A558R7X6"/>
<comment type="caution">
    <text evidence="2">The sequence shown here is derived from an EMBL/GenBank/DDBJ whole genome shotgun (WGS) entry which is preliminary data.</text>
</comment>
<accession>A0A558R7X6</accession>
<dbReference type="OrthoDB" id="7474881at2"/>
<reference evidence="2 3" key="1">
    <citation type="submission" date="2019-07" db="EMBL/GenBank/DDBJ databases">
        <title>Sphingomonas solaris sp. nov., isolated from a solar panel from Boston, Massachusetts.</title>
        <authorList>
            <person name="Tanner K."/>
            <person name="Pascual J."/>
            <person name="Mancuso C."/>
            <person name="Pereto J."/>
            <person name="Khalil A."/>
            <person name="Vilanova C."/>
        </authorList>
    </citation>
    <scope>NUCLEOTIDE SEQUENCE [LARGE SCALE GENOMIC DNA]</scope>
    <source>
        <strain evidence="2 3">R4DWN</strain>
    </source>
</reference>
<evidence type="ECO:0000313" key="2">
    <source>
        <dbReference type="EMBL" id="TVV75480.1"/>
    </source>
</evidence>
<dbReference type="Proteomes" id="UP000318681">
    <property type="component" value="Unassembled WGS sequence"/>
</dbReference>
<feature type="chain" id="PRO_5022038713" evidence="1">
    <location>
        <begin position="28"/>
        <end position="128"/>
    </location>
</feature>
<gene>
    <name evidence="2" type="ORF">FOY91_07075</name>
</gene>
<feature type="signal peptide" evidence="1">
    <location>
        <begin position="1"/>
        <end position="27"/>
    </location>
</feature>
<dbReference type="InterPro" id="IPR008309">
    <property type="entry name" value="YdbL"/>
</dbReference>